<dbReference type="RefSeq" id="WP_180842317.1">
    <property type="nucleotide sequence ID" value="NZ_CP059154.1"/>
</dbReference>
<dbReference type="GO" id="GO:0032259">
    <property type="term" value="P:methylation"/>
    <property type="evidence" value="ECO:0007669"/>
    <property type="project" value="UniProtKB-KW"/>
</dbReference>
<keyword evidence="2" id="KW-0489">Methyltransferase</keyword>
<dbReference type="AlphaFoldDB" id="A0A7D6CRC3"/>
<sequence length="226" mass="25761">MTRPDQDGDAVKELVRQHWNGRATTFDDASQHGIHSEEQRDQWLAVLREWTGDDPLQVLDIGCGTGVVSLLLAELGHDVTGVDFAPEMLERARKKAEQAGRSADFYRGDAEALAVPDDTVDLVTARHLLWTLPNPEAAIEEWQRVVEPGGRILVIEGYWDHAEPWDEYERIHDDLPMYDGRPPEELRAVLERYGLRDIEYEPLVDSVLWGREPHHEYYVLAGTVSQ</sequence>
<dbReference type="InterPro" id="IPR029063">
    <property type="entry name" value="SAM-dependent_MTases_sf"/>
</dbReference>
<protein>
    <submittedName>
        <fullName evidence="2">Class I SAM-dependent methyltransferase</fullName>
    </submittedName>
</protein>
<dbReference type="PANTHER" id="PTHR43591">
    <property type="entry name" value="METHYLTRANSFERASE"/>
    <property type="match status" value="1"/>
</dbReference>
<dbReference type="GeneID" id="56142736"/>
<gene>
    <name evidence="2" type="ORF">HYG81_05985</name>
</gene>
<dbReference type="CDD" id="cd02440">
    <property type="entry name" value="AdoMet_MTases"/>
    <property type="match status" value="1"/>
</dbReference>
<evidence type="ECO:0000259" key="1">
    <source>
        <dbReference type="Pfam" id="PF08241"/>
    </source>
</evidence>
<dbReference type="KEGG" id="nay:HYG81_05985"/>
<evidence type="ECO:0000313" key="2">
    <source>
        <dbReference type="EMBL" id="QLK27154.1"/>
    </source>
</evidence>
<organism evidence="2 3">
    <name type="scientific">Natrinema zhouii</name>
    <dbReference type="NCBI Taxonomy" id="1710539"/>
    <lineage>
        <taxon>Archaea</taxon>
        <taxon>Methanobacteriati</taxon>
        <taxon>Methanobacteriota</taxon>
        <taxon>Stenosarchaea group</taxon>
        <taxon>Halobacteria</taxon>
        <taxon>Halobacteriales</taxon>
        <taxon>Natrialbaceae</taxon>
        <taxon>Natrinema</taxon>
    </lineage>
</organism>
<name>A0A7D6CRC3_9EURY</name>
<dbReference type="Pfam" id="PF08241">
    <property type="entry name" value="Methyltransf_11"/>
    <property type="match status" value="1"/>
</dbReference>
<keyword evidence="2" id="KW-0808">Transferase</keyword>
<dbReference type="Gene3D" id="3.40.50.150">
    <property type="entry name" value="Vaccinia Virus protein VP39"/>
    <property type="match status" value="1"/>
</dbReference>
<evidence type="ECO:0000313" key="3">
    <source>
        <dbReference type="Proteomes" id="UP000510869"/>
    </source>
</evidence>
<dbReference type="Proteomes" id="UP000510869">
    <property type="component" value="Chromosome"/>
</dbReference>
<dbReference type="EMBL" id="CP059154">
    <property type="protein sequence ID" value="QLK27154.1"/>
    <property type="molecule type" value="Genomic_DNA"/>
</dbReference>
<dbReference type="InterPro" id="IPR013216">
    <property type="entry name" value="Methyltransf_11"/>
</dbReference>
<dbReference type="GO" id="GO:0008757">
    <property type="term" value="F:S-adenosylmethionine-dependent methyltransferase activity"/>
    <property type="evidence" value="ECO:0007669"/>
    <property type="project" value="InterPro"/>
</dbReference>
<reference evidence="2 3" key="1">
    <citation type="submission" date="2020-07" db="EMBL/GenBank/DDBJ databases">
        <title>Natrinema (YPL30) sp. nov. and Haloterrigena xxxxxx (YPL8) sp. nov., isolated from a salt mine.</title>
        <authorList>
            <person name="Cui H."/>
        </authorList>
    </citation>
    <scope>NUCLEOTIDE SEQUENCE [LARGE SCALE GENOMIC DNA]</scope>
    <source>
        <strain evidence="2 3">YPL13</strain>
    </source>
</reference>
<dbReference type="OrthoDB" id="57427at2157"/>
<accession>A0A7D6CRC3</accession>
<keyword evidence="3" id="KW-1185">Reference proteome</keyword>
<dbReference type="SUPFAM" id="SSF53335">
    <property type="entry name" value="S-adenosyl-L-methionine-dependent methyltransferases"/>
    <property type="match status" value="1"/>
</dbReference>
<feature type="domain" description="Methyltransferase type 11" evidence="1">
    <location>
        <begin position="59"/>
        <end position="153"/>
    </location>
</feature>
<dbReference type="PANTHER" id="PTHR43591:SF24">
    <property type="entry name" value="2-METHOXY-6-POLYPRENYL-1,4-BENZOQUINOL METHYLASE, MITOCHONDRIAL"/>
    <property type="match status" value="1"/>
</dbReference>
<proteinExistence type="predicted"/>